<keyword evidence="5" id="KW-0326">Glycosidase</keyword>
<dbReference type="GO" id="GO:0030246">
    <property type="term" value="F:carbohydrate binding"/>
    <property type="evidence" value="ECO:0007669"/>
    <property type="project" value="InterPro"/>
</dbReference>
<sequence length="633" mass="71294">MKQVSLTFSMLLFIAFFNACSVKSNINVSSPDKKVELTFENNEEGLTYQLNRNNEVLVGVSSISILPNIPVKILNTEINSVDTKWNPVWGQFSEIRDFYNEIVIHIEVDGKTGKLLSRVYNDGVGFRFELDDVTAEDQLDFYAEYNLASNDVFYYTVGEHPPVGPVAIGSLSDEQAKLSKMLLPVVVEKSNKNHLSFLESDLYSSKGFSTMTMNFNKKSGTLVSSSKPKYISEKVVTPWKVILFGDSAGDLVTSTVTVNLAAPCEIENTDWIKPGKTMWDWRVHGYTAPDGFVYGINTESYKRFIDFADKKGIEYFLIDASWYKRATKGHFELTPELDLEAVIAYAEDKDVELILYYDRKFGEYGDKELFPYFQSLGMHGIKYGFMGNNVQFSRDAISQSAASELLIDFHDSPVPFTGVRRTFPNAITREYCHAQQDSRKAFTPETFIKLALVNAIQGPLDMNNGNFDITGINAGKRQKGPKKLNSYLSTVVSEVARTLVVFSGLVCIPDAPEAYEAKADLFEFIQKMPVGKWDESRILNSKMGEYITTARRSKNDWFVGSVMNQKGGVLDIDLNFLEEGKIYEVTFYEDTPETDCKTNPEAYQIRKAKVKKGDVIKANMAPGGGHCMWIKSE</sequence>
<feature type="domain" description="Glycosyl-hydrolase 97 N-terminal" evidence="8">
    <location>
        <begin position="28"/>
        <end position="263"/>
    </location>
</feature>
<dbReference type="InterPro" id="IPR013785">
    <property type="entry name" value="Aldolase_TIM"/>
</dbReference>
<dbReference type="Pfam" id="PF14508">
    <property type="entry name" value="GH97_N"/>
    <property type="match status" value="1"/>
</dbReference>
<gene>
    <name evidence="10" type="ORF">DFQ06_4008</name>
</gene>
<keyword evidence="3" id="KW-0378">Hydrolase</keyword>
<dbReference type="RefSeq" id="WP_206672784.1">
    <property type="nucleotide sequence ID" value="NZ_SORL01000015.1"/>
</dbReference>
<keyword evidence="6" id="KW-0732">Signal</keyword>
<dbReference type="Pfam" id="PF14509">
    <property type="entry name" value="GH97_C"/>
    <property type="match status" value="1"/>
</dbReference>
<dbReference type="AlphaFoldDB" id="A0A4R8M7T1"/>
<evidence type="ECO:0000259" key="8">
    <source>
        <dbReference type="Pfam" id="PF14508"/>
    </source>
</evidence>
<evidence type="ECO:0000256" key="5">
    <source>
        <dbReference type="ARBA" id="ARBA00023295"/>
    </source>
</evidence>
<evidence type="ECO:0000259" key="7">
    <source>
        <dbReference type="Pfam" id="PF10566"/>
    </source>
</evidence>
<evidence type="ECO:0000256" key="1">
    <source>
        <dbReference type="ARBA" id="ARBA00001913"/>
    </source>
</evidence>
<keyword evidence="11" id="KW-1185">Reference proteome</keyword>
<dbReference type="Proteomes" id="UP000294824">
    <property type="component" value="Unassembled WGS sequence"/>
</dbReference>
<evidence type="ECO:0000313" key="11">
    <source>
        <dbReference type="Proteomes" id="UP000294824"/>
    </source>
</evidence>
<organism evidence="10 11">
    <name type="scientific">Algibacter lectus</name>
    <dbReference type="NCBI Taxonomy" id="221126"/>
    <lineage>
        <taxon>Bacteria</taxon>
        <taxon>Pseudomonadati</taxon>
        <taxon>Bacteroidota</taxon>
        <taxon>Flavobacteriia</taxon>
        <taxon>Flavobacteriales</taxon>
        <taxon>Flavobacteriaceae</taxon>
        <taxon>Algibacter</taxon>
    </lineage>
</organism>
<reference evidence="10 11" key="1">
    <citation type="submission" date="2019-03" db="EMBL/GenBank/DDBJ databases">
        <title>Genomic Encyclopedia of Type Strains, Phase III (KMG-III): the genomes of soil and plant-associated and newly described type strains.</title>
        <authorList>
            <person name="Whitman W."/>
        </authorList>
    </citation>
    <scope>NUCLEOTIDE SEQUENCE [LARGE SCALE GENOMIC DNA]</scope>
    <source>
        <strain evidence="10 11">CECT 8301</strain>
    </source>
</reference>
<dbReference type="InterPro" id="IPR013780">
    <property type="entry name" value="Glyco_hydro_b"/>
</dbReference>
<evidence type="ECO:0000259" key="9">
    <source>
        <dbReference type="Pfam" id="PF14509"/>
    </source>
</evidence>
<dbReference type="Gene3D" id="2.70.98.10">
    <property type="match status" value="1"/>
</dbReference>
<comment type="subunit">
    <text evidence="2">Monomer.</text>
</comment>
<feature type="domain" description="Glycosyl-hydrolase 97 C-terminal oligomerisation" evidence="9">
    <location>
        <begin position="532"/>
        <end position="631"/>
    </location>
</feature>
<evidence type="ECO:0000256" key="4">
    <source>
        <dbReference type="ARBA" id="ARBA00022837"/>
    </source>
</evidence>
<comment type="cofactor">
    <cofactor evidence="1">
        <name>Ca(2+)</name>
        <dbReference type="ChEBI" id="CHEBI:29108"/>
    </cofactor>
</comment>
<evidence type="ECO:0000256" key="6">
    <source>
        <dbReference type="SAM" id="SignalP"/>
    </source>
</evidence>
<dbReference type="Gene3D" id="2.60.40.1180">
    <property type="entry name" value="Golgi alpha-mannosidase II"/>
    <property type="match status" value="1"/>
</dbReference>
<proteinExistence type="predicted"/>
<comment type="caution">
    <text evidence="10">The sequence shown here is derived from an EMBL/GenBank/DDBJ whole genome shotgun (WGS) entry which is preliminary data.</text>
</comment>
<evidence type="ECO:0000256" key="2">
    <source>
        <dbReference type="ARBA" id="ARBA00011245"/>
    </source>
</evidence>
<dbReference type="Pfam" id="PF10566">
    <property type="entry name" value="Glyco_hydro_97"/>
    <property type="match status" value="1"/>
</dbReference>
<dbReference type="GO" id="GO:0016798">
    <property type="term" value="F:hydrolase activity, acting on glycosyl bonds"/>
    <property type="evidence" value="ECO:0007669"/>
    <property type="project" value="UniProtKB-KW"/>
</dbReference>
<feature type="domain" description="Glycosyl-hydrolase 97 catalytic" evidence="7">
    <location>
        <begin position="283"/>
        <end position="430"/>
    </location>
</feature>
<keyword evidence="4" id="KW-0106">Calcium</keyword>
<dbReference type="InterPro" id="IPR029486">
    <property type="entry name" value="GH97_N"/>
</dbReference>
<dbReference type="InterPro" id="IPR017853">
    <property type="entry name" value="GH"/>
</dbReference>
<dbReference type="InterPro" id="IPR014718">
    <property type="entry name" value="GH-type_carb-bd"/>
</dbReference>
<dbReference type="EMBL" id="SORL01000015">
    <property type="protein sequence ID" value="TDY59656.1"/>
    <property type="molecule type" value="Genomic_DNA"/>
</dbReference>
<evidence type="ECO:0000313" key="10">
    <source>
        <dbReference type="EMBL" id="TDY59656.1"/>
    </source>
</evidence>
<dbReference type="InterPro" id="IPR052720">
    <property type="entry name" value="Glycosyl_hydrolase_97"/>
</dbReference>
<feature type="chain" id="PRO_5020851420" evidence="6">
    <location>
        <begin position="20"/>
        <end position="633"/>
    </location>
</feature>
<dbReference type="PANTHER" id="PTHR35803">
    <property type="entry name" value="GLUCAN 1,4-ALPHA-GLUCOSIDASE SUSB-RELATED"/>
    <property type="match status" value="1"/>
</dbReference>
<evidence type="ECO:0000256" key="3">
    <source>
        <dbReference type="ARBA" id="ARBA00022801"/>
    </source>
</evidence>
<dbReference type="SUPFAM" id="SSF51445">
    <property type="entry name" value="(Trans)glycosidases"/>
    <property type="match status" value="1"/>
</dbReference>
<protein>
    <submittedName>
        <fullName evidence="10">Alpha-glucosidase</fullName>
    </submittedName>
</protein>
<accession>A0A4R8M7T1</accession>
<dbReference type="Gene3D" id="3.20.20.70">
    <property type="entry name" value="Aldolase class I"/>
    <property type="match status" value="1"/>
</dbReference>
<name>A0A4R8M7T1_9FLAO</name>
<feature type="signal peptide" evidence="6">
    <location>
        <begin position="1"/>
        <end position="19"/>
    </location>
</feature>
<dbReference type="InterPro" id="IPR019563">
    <property type="entry name" value="GH97_catalytic"/>
</dbReference>
<dbReference type="InterPro" id="IPR029483">
    <property type="entry name" value="GH97_C"/>
</dbReference>